<name>A0ABT5G689_9ACTN</name>
<organism evidence="1 2">
    <name type="scientific">Streptomyces gilvifuscus</name>
    <dbReference type="NCBI Taxonomy" id="1550617"/>
    <lineage>
        <taxon>Bacteria</taxon>
        <taxon>Bacillati</taxon>
        <taxon>Actinomycetota</taxon>
        <taxon>Actinomycetes</taxon>
        <taxon>Kitasatosporales</taxon>
        <taxon>Streptomycetaceae</taxon>
        <taxon>Streptomyces</taxon>
    </lineage>
</organism>
<dbReference type="EMBL" id="JAQOSK010000022">
    <property type="protein sequence ID" value="MDC2960388.1"/>
    <property type="molecule type" value="Genomic_DNA"/>
</dbReference>
<evidence type="ECO:0000313" key="1">
    <source>
        <dbReference type="EMBL" id="MDC2960388.1"/>
    </source>
</evidence>
<dbReference type="Proteomes" id="UP001221328">
    <property type="component" value="Unassembled WGS sequence"/>
</dbReference>
<gene>
    <name evidence="1" type="ORF">PO587_38780</name>
</gene>
<evidence type="ECO:0000313" key="2">
    <source>
        <dbReference type="Proteomes" id="UP001221328"/>
    </source>
</evidence>
<dbReference type="RefSeq" id="WP_272178536.1">
    <property type="nucleotide sequence ID" value="NZ_JAQOSK010000022.1"/>
</dbReference>
<keyword evidence="2" id="KW-1185">Reference proteome</keyword>
<evidence type="ECO:0008006" key="3">
    <source>
        <dbReference type="Google" id="ProtNLM"/>
    </source>
</evidence>
<proteinExistence type="predicted"/>
<sequence>MPYLPVKADAQAVARFAEDVEDPATGLYQRVVTQSQLYTFSDGAFDVLFDLAAERTVLMHGMSKQTAPNSRDNSYHRGCPGRSGFDKGHAMSHAQGGLEGGPNYFLQTPGTNRRIAPAGRLWRDIETYLAKHPGTYAFVRLIYPADITVDVPSAMEYGALFPEGFRAVVFDNV</sequence>
<protein>
    <recommendedName>
        <fullName evidence="3">DNA/RNA non-specific endonuclease</fullName>
    </recommendedName>
</protein>
<comment type="caution">
    <text evidence="1">The sequence shown here is derived from an EMBL/GenBank/DDBJ whole genome shotgun (WGS) entry which is preliminary data.</text>
</comment>
<reference evidence="1 2" key="1">
    <citation type="journal article" date="2015" name="Int. J. Syst. Evol. Microbiol.">
        <title>Streptomyces gilvifuscus sp. nov., an actinomycete that produces antibacterial compounds isolated from soil.</title>
        <authorList>
            <person name="Nguyen T.M."/>
            <person name="Kim J."/>
        </authorList>
    </citation>
    <scope>NUCLEOTIDE SEQUENCE [LARGE SCALE GENOMIC DNA]</scope>
    <source>
        <strain evidence="1 2">T113</strain>
    </source>
</reference>
<accession>A0ABT5G689</accession>